<dbReference type="Proteomes" id="UP001287282">
    <property type="component" value="Unassembled WGS sequence"/>
</dbReference>
<comment type="caution">
    <text evidence="7">The sequence shown here is derived from an EMBL/GenBank/DDBJ whole genome shotgun (WGS) entry which is preliminary data.</text>
</comment>
<dbReference type="InterPro" id="IPR016161">
    <property type="entry name" value="Ald_DH/histidinol_DH"/>
</dbReference>
<organism evidence="7 8">
    <name type="scientific">Alkalihalophilus lindianensis</name>
    <dbReference type="NCBI Taxonomy" id="1630542"/>
    <lineage>
        <taxon>Bacteria</taxon>
        <taxon>Bacillati</taxon>
        <taxon>Bacillota</taxon>
        <taxon>Bacilli</taxon>
        <taxon>Bacillales</taxon>
        <taxon>Bacillaceae</taxon>
        <taxon>Alkalihalophilus</taxon>
    </lineage>
</organism>
<dbReference type="PROSITE" id="PS00687">
    <property type="entry name" value="ALDEHYDE_DEHYDR_GLU"/>
    <property type="match status" value="1"/>
</dbReference>
<name>A0ABU3X739_9BACI</name>
<dbReference type="RefSeq" id="WP_317120925.1">
    <property type="nucleotide sequence ID" value="NZ_JAWJBA010000001.1"/>
</dbReference>
<reference evidence="7 8" key="1">
    <citation type="submission" date="2023-10" db="EMBL/GenBank/DDBJ databases">
        <title>Screening of Alkalihalobacillus lindianensis BZ-TG-R113 and Its Alleviation of Salt Stress on Rapeseed Growth.</title>
        <authorList>
            <person name="Zhao B."/>
            <person name="Guo T."/>
        </authorList>
    </citation>
    <scope>NUCLEOTIDE SEQUENCE [LARGE SCALE GENOMIC DNA]</scope>
    <source>
        <strain evidence="7 8">BZ-TG-R113</strain>
    </source>
</reference>
<dbReference type="InterPro" id="IPR015590">
    <property type="entry name" value="Aldehyde_DH_dom"/>
</dbReference>
<dbReference type="InterPro" id="IPR016162">
    <property type="entry name" value="Ald_DH_N"/>
</dbReference>
<evidence type="ECO:0000256" key="4">
    <source>
        <dbReference type="PROSITE-ProRule" id="PRU10007"/>
    </source>
</evidence>
<proteinExistence type="inferred from homology"/>
<evidence type="ECO:0000256" key="5">
    <source>
        <dbReference type="RuleBase" id="RU003345"/>
    </source>
</evidence>
<keyword evidence="8" id="KW-1185">Reference proteome</keyword>
<feature type="active site" evidence="4">
    <location>
        <position position="253"/>
    </location>
</feature>
<dbReference type="InterPro" id="IPR029510">
    <property type="entry name" value="Ald_DH_CS_GLU"/>
</dbReference>
<dbReference type="CDD" id="cd07109">
    <property type="entry name" value="ALDH_AAS00426"/>
    <property type="match status" value="1"/>
</dbReference>
<keyword evidence="2 3" id="KW-0560">Oxidoreductase</keyword>
<dbReference type="PIRSF" id="PIRSF036492">
    <property type="entry name" value="ALDH"/>
    <property type="match status" value="1"/>
</dbReference>
<dbReference type="PANTHER" id="PTHR11699">
    <property type="entry name" value="ALDEHYDE DEHYDROGENASE-RELATED"/>
    <property type="match status" value="1"/>
</dbReference>
<dbReference type="EMBL" id="JAWJBA010000001">
    <property type="protein sequence ID" value="MDV2683623.1"/>
    <property type="molecule type" value="Genomic_DNA"/>
</dbReference>
<protein>
    <recommendedName>
        <fullName evidence="3">Aldehyde dehydrogenase</fullName>
    </recommendedName>
</protein>
<dbReference type="InterPro" id="IPR016163">
    <property type="entry name" value="Ald_DH_C"/>
</dbReference>
<evidence type="ECO:0000256" key="1">
    <source>
        <dbReference type="ARBA" id="ARBA00009986"/>
    </source>
</evidence>
<dbReference type="Pfam" id="PF00171">
    <property type="entry name" value="Aldedh"/>
    <property type="match status" value="1"/>
</dbReference>
<evidence type="ECO:0000256" key="3">
    <source>
        <dbReference type="PIRNR" id="PIRNR036492"/>
    </source>
</evidence>
<dbReference type="Gene3D" id="3.40.309.10">
    <property type="entry name" value="Aldehyde Dehydrogenase, Chain A, domain 2"/>
    <property type="match status" value="1"/>
</dbReference>
<evidence type="ECO:0000313" key="7">
    <source>
        <dbReference type="EMBL" id="MDV2683623.1"/>
    </source>
</evidence>
<comment type="similarity">
    <text evidence="1 3 5">Belongs to the aldehyde dehydrogenase family.</text>
</comment>
<evidence type="ECO:0000256" key="2">
    <source>
        <dbReference type="ARBA" id="ARBA00023002"/>
    </source>
</evidence>
<accession>A0ABU3X739</accession>
<dbReference type="Gene3D" id="3.40.605.10">
    <property type="entry name" value="Aldehyde Dehydrogenase, Chain A, domain 1"/>
    <property type="match status" value="1"/>
</dbReference>
<dbReference type="InterPro" id="IPR012394">
    <property type="entry name" value="Aldehyde_DH_NAD(P)"/>
</dbReference>
<feature type="domain" description="Aldehyde dehydrogenase" evidence="6">
    <location>
        <begin position="16"/>
        <end position="479"/>
    </location>
</feature>
<evidence type="ECO:0000313" key="8">
    <source>
        <dbReference type="Proteomes" id="UP001287282"/>
    </source>
</evidence>
<dbReference type="SUPFAM" id="SSF53720">
    <property type="entry name" value="ALDH-like"/>
    <property type="match status" value="1"/>
</dbReference>
<evidence type="ECO:0000259" key="6">
    <source>
        <dbReference type="Pfam" id="PF00171"/>
    </source>
</evidence>
<gene>
    <name evidence="7" type="ORF">RYX56_04445</name>
</gene>
<sequence>MDSTKTWEKMYINGNWLNASNKEMINVVNPESQEVMTAIPRGQKQDVAHAVTAAKKVFESESWQSLKPSQRGRALNEIAAKLRENKSELAKIETSDTGKPLAQSESDVENSARYFEYYAGMADKMFGETIPVEPGILDYTIREPIGVSAQIIPWNYPLQIASRSIAAAIATGNTVVVKPAEDASLSILALGRLIAENETLKSALQIVTGYGHEAGDALINHPDIDHITFTGSYNTGVKVMMAAAKQIVPVTLELGGKSPHIVFEDSDLDEAAQVIVRSFIQNAGQTCSAGSRLIVHHTVKEQLLTKLVKLTESISIGPGSDNNDLGPIISKKQFDRIQAMVEQAKLEGAHVITGGRPAEIIHSRGLYYLPTILNRISPKSEIAQEEVFGPVLTVFDFETESEAVDLANGTDYGLVTGIWTNDISRAHRVSNKVKSGQVFINNYGAAGGVEMPFGGYKKSGIGREKGVEALQNYTQLKNIAVKVT</sequence>